<sequence>MIWGNRLGRLDKGRRGFSHLPIYSQDYRVFLRGLHYRRRRWTCFLLLIIARKRKRRIFSPRKIKTETLPQMATQLPPNLLGVKVQLLISETEAFDGTPLEWMSMSESDYTSSSDSESEISNYSDESINVPEDQILYASKAMSQSPRARSKINQKIAIFESPKPQQKPQRVAETPLRTQVREKINQFNSGNSTRQVANRKFSLKSHDSGISSTALTTSASSFGTNSFRTISQNSSPSEDEKLQRLKSSSMASLRSSSSGRMSRGMERERAKLEKLMNGGFMNDLKKNRRAKSQDILLGTQIVKNEIKKVESRERARSAVRKEKLNRKRWQSEPRSKRDDKIPVALESKQQKLEKDVQKNEIRLTLPQTMALEKLANMKSAANLPTVTKTAPKVETKKTVTVTERKSGKGQKIVLEETQIIKKPAKMAKGAQITNKPLRDGVFVHRNGKPISNLFIMPSEETDFVYGPRIRLMVECNRMRYYACFLPSQRMEHLKTLIYVLTGVVPRNQNLFYRQKMDSQVPFEGLLEPDFEEVAFGQDMLHQELSMMKPAMSSTSTFSLVASSDEAYGSDKSVSGFDETLRRGRSKTESVKHRSRSSDVRAGKFLNKLRGQKFSGLSPEGFSSNTVELSESDFFTSYMHLLKDKRLSDEEHDARCDLLSYMQTKIETYNWKVVRQFHDQVVKQWERGLLSLDAELDTFKRHYFDGHPTKLKKKMSTYTPLKFSTFKRSQLLH</sequence>
<protein>
    <submittedName>
        <fullName evidence="2">Oidioi.mRNA.OKI2018_I69.chr1.g2474.t1.cds</fullName>
    </submittedName>
</protein>
<evidence type="ECO:0000256" key="1">
    <source>
        <dbReference type="SAM" id="MobiDB-lite"/>
    </source>
</evidence>
<organism evidence="2 3">
    <name type="scientific">Oikopleura dioica</name>
    <name type="common">Tunicate</name>
    <dbReference type="NCBI Taxonomy" id="34765"/>
    <lineage>
        <taxon>Eukaryota</taxon>
        <taxon>Metazoa</taxon>
        <taxon>Chordata</taxon>
        <taxon>Tunicata</taxon>
        <taxon>Appendicularia</taxon>
        <taxon>Copelata</taxon>
        <taxon>Oikopleuridae</taxon>
        <taxon>Oikopleura</taxon>
    </lineage>
</organism>
<gene>
    <name evidence="2" type="ORF">OKIOD_LOCUS11239</name>
</gene>
<evidence type="ECO:0000313" key="3">
    <source>
        <dbReference type="Proteomes" id="UP001158576"/>
    </source>
</evidence>
<reference evidence="2 3" key="1">
    <citation type="submission" date="2021-04" db="EMBL/GenBank/DDBJ databases">
        <authorList>
            <person name="Bliznina A."/>
        </authorList>
    </citation>
    <scope>NUCLEOTIDE SEQUENCE [LARGE SCALE GENOMIC DNA]</scope>
</reference>
<feature type="compositionally biased region" description="Polar residues" evidence="1">
    <location>
        <begin position="224"/>
        <end position="235"/>
    </location>
</feature>
<feature type="region of interest" description="Disordered" evidence="1">
    <location>
        <begin position="312"/>
        <end position="339"/>
    </location>
</feature>
<dbReference type="Proteomes" id="UP001158576">
    <property type="component" value="Chromosome 1"/>
</dbReference>
<name>A0ABN7SRT5_OIKDI</name>
<proteinExistence type="predicted"/>
<feature type="compositionally biased region" description="Basic and acidic residues" evidence="1">
    <location>
        <begin position="328"/>
        <end position="339"/>
    </location>
</feature>
<accession>A0ABN7SRT5</accession>
<evidence type="ECO:0000313" key="2">
    <source>
        <dbReference type="EMBL" id="CAG5105810.1"/>
    </source>
</evidence>
<feature type="region of interest" description="Disordered" evidence="1">
    <location>
        <begin position="202"/>
        <end position="265"/>
    </location>
</feature>
<dbReference type="EMBL" id="OU015566">
    <property type="protein sequence ID" value="CAG5105810.1"/>
    <property type="molecule type" value="Genomic_DNA"/>
</dbReference>
<feature type="compositionally biased region" description="Low complexity" evidence="1">
    <location>
        <begin position="244"/>
        <end position="261"/>
    </location>
</feature>
<feature type="compositionally biased region" description="Basic and acidic residues" evidence="1">
    <location>
        <begin position="312"/>
        <end position="321"/>
    </location>
</feature>
<keyword evidence="3" id="KW-1185">Reference proteome</keyword>
<feature type="compositionally biased region" description="Low complexity" evidence="1">
    <location>
        <begin position="207"/>
        <end position="223"/>
    </location>
</feature>